<dbReference type="SUPFAM" id="SSF56300">
    <property type="entry name" value="Metallo-dependent phosphatases"/>
    <property type="match status" value="1"/>
</dbReference>
<evidence type="ECO:0000313" key="2">
    <source>
        <dbReference type="EMBL" id="KAL1508408.1"/>
    </source>
</evidence>
<dbReference type="InterPro" id="IPR029052">
    <property type="entry name" value="Metallo-depent_PP-like"/>
</dbReference>
<feature type="region of interest" description="Disordered" evidence="1">
    <location>
        <begin position="208"/>
        <end position="239"/>
    </location>
</feature>
<feature type="compositionally biased region" description="Pro residues" evidence="1">
    <location>
        <begin position="1"/>
        <end position="18"/>
    </location>
</feature>
<gene>
    <name evidence="2" type="ORF">AB1Y20_004518</name>
</gene>
<keyword evidence="3" id="KW-1185">Reference proteome</keyword>
<dbReference type="EMBL" id="JBGBPQ010000016">
    <property type="protein sequence ID" value="KAL1508408.1"/>
    <property type="molecule type" value="Genomic_DNA"/>
</dbReference>
<accession>A0AB34IYM9</accession>
<proteinExistence type="predicted"/>
<sequence length="319" mass="34149">MPRPSTPTHSPHPAPPPSSSSLRIDQFKLTDDRKLSRTICRPPIVHVAHGFARHLSFLRAGRPLICLSDWQLEPATQRHFWAQAAAVLREQLGPAGLARALVLVAGDMASAGDALRGVASDAVPQLEWLQETVSCGDVLLVYGNHDRVGAEHLRMVCAASGLPCVLPQGRAVTVPLHGASGTAATPTPGFSGGATEHKGFSRPVLSLSTQTTASRDSPQEEPVPPHANAELSAAEPSTCTSGLSKAERAALYANSKFEKRPVKTKLERQEHQWRIQNPEQAALIEALNDIHAIEVLSDHKVVVNCDGRVVVFVPPAIAE</sequence>
<dbReference type="Proteomes" id="UP001515480">
    <property type="component" value="Unassembled WGS sequence"/>
</dbReference>
<comment type="caution">
    <text evidence="2">The sequence shown here is derived from an EMBL/GenBank/DDBJ whole genome shotgun (WGS) entry which is preliminary data.</text>
</comment>
<dbReference type="AlphaFoldDB" id="A0AB34IYM9"/>
<organism evidence="2 3">
    <name type="scientific">Prymnesium parvum</name>
    <name type="common">Toxic golden alga</name>
    <dbReference type="NCBI Taxonomy" id="97485"/>
    <lineage>
        <taxon>Eukaryota</taxon>
        <taxon>Haptista</taxon>
        <taxon>Haptophyta</taxon>
        <taxon>Prymnesiophyceae</taxon>
        <taxon>Prymnesiales</taxon>
        <taxon>Prymnesiaceae</taxon>
        <taxon>Prymnesium</taxon>
    </lineage>
</organism>
<evidence type="ECO:0000256" key="1">
    <source>
        <dbReference type="SAM" id="MobiDB-lite"/>
    </source>
</evidence>
<protein>
    <recommendedName>
        <fullName evidence="4">Calcineurin-like phosphoesterase domain-containing protein</fullName>
    </recommendedName>
</protein>
<evidence type="ECO:0008006" key="4">
    <source>
        <dbReference type="Google" id="ProtNLM"/>
    </source>
</evidence>
<name>A0AB34IYM9_PRYPA</name>
<evidence type="ECO:0000313" key="3">
    <source>
        <dbReference type="Proteomes" id="UP001515480"/>
    </source>
</evidence>
<reference evidence="2 3" key="1">
    <citation type="journal article" date="2024" name="Science">
        <title>Giant polyketide synthase enzymes in the biosynthesis of giant marine polyether toxins.</title>
        <authorList>
            <person name="Fallon T.R."/>
            <person name="Shende V.V."/>
            <person name="Wierzbicki I.H."/>
            <person name="Pendleton A.L."/>
            <person name="Watervoot N.F."/>
            <person name="Auber R.P."/>
            <person name="Gonzalez D.J."/>
            <person name="Wisecaver J.H."/>
            <person name="Moore B.S."/>
        </authorList>
    </citation>
    <scope>NUCLEOTIDE SEQUENCE [LARGE SCALE GENOMIC DNA]</scope>
    <source>
        <strain evidence="2 3">12B1</strain>
    </source>
</reference>
<feature type="region of interest" description="Disordered" evidence="1">
    <location>
        <begin position="1"/>
        <end position="22"/>
    </location>
</feature>